<gene>
    <name evidence="2" type="ORF">MOP44_11585</name>
</gene>
<sequence>MKVHLRGTPSQTAQGYSFEVGEHVFVEGRDGEFVVVEVDRNSQSLQLLPVRKPGRIERFPTSSVRIVLPPKTESSDEKEAKLDGFSDSPAA</sequence>
<protein>
    <submittedName>
        <fullName evidence="2">Uncharacterized protein</fullName>
    </submittedName>
</protein>
<organism evidence="2 3">
    <name type="scientific">Occallatibacter riparius</name>
    <dbReference type="NCBI Taxonomy" id="1002689"/>
    <lineage>
        <taxon>Bacteria</taxon>
        <taxon>Pseudomonadati</taxon>
        <taxon>Acidobacteriota</taxon>
        <taxon>Terriglobia</taxon>
        <taxon>Terriglobales</taxon>
        <taxon>Acidobacteriaceae</taxon>
        <taxon>Occallatibacter</taxon>
    </lineage>
</organism>
<feature type="region of interest" description="Disordered" evidence="1">
    <location>
        <begin position="67"/>
        <end position="91"/>
    </location>
</feature>
<evidence type="ECO:0000313" key="2">
    <source>
        <dbReference type="EMBL" id="UWZ86560.1"/>
    </source>
</evidence>
<reference evidence="2" key="1">
    <citation type="submission" date="2021-04" db="EMBL/GenBank/DDBJ databases">
        <title>Phylogenetic analysis of Acidobacteriaceae.</title>
        <authorList>
            <person name="Qiu L."/>
            <person name="Zhang Q."/>
        </authorList>
    </citation>
    <scope>NUCLEOTIDE SEQUENCE</scope>
    <source>
        <strain evidence="2">DSM 25168</strain>
    </source>
</reference>
<evidence type="ECO:0000256" key="1">
    <source>
        <dbReference type="SAM" id="MobiDB-lite"/>
    </source>
</evidence>
<dbReference type="KEGG" id="orp:MOP44_11585"/>
<accession>A0A9J7BVB0</accession>
<dbReference type="EMBL" id="CP093313">
    <property type="protein sequence ID" value="UWZ86560.1"/>
    <property type="molecule type" value="Genomic_DNA"/>
</dbReference>
<dbReference type="Proteomes" id="UP001059380">
    <property type="component" value="Chromosome"/>
</dbReference>
<proteinExistence type="predicted"/>
<dbReference type="AlphaFoldDB" id="A0A9J7BVB0"/>
<dbReference type="RefSeq" id="WP_260796198.1">
    <property type="nucleotide sequence ID" value="NZ_CP093313.1"/>
</dbReference>
<name>A0A9J7BVB0_9BACT</name>
<feature type="compositionally biased region" description="Basic and acidic residues" evidence="1">
    <location>
        <begin position="73"/>
        <end position="84"/>
    </location>
</feature>
<evidence type="ECO:0000313" key="3">
    <source>
        <dbReference type="Proteomes" id="UP001059380"/>
    </source>
</evidence>
<keyword evidence="3" id="KW-1185">Reference proteome</keyword>